<dbReference type="RefSeq" id="XP_016453135.1">
    <property type="nucleotide sequence ID" value="XM_016597649.1"/>
</dbReference>
<accession>A0A1S3YMH3</accession>
<dbReference type="KEGG" id="nta:107777594"/>
<sequence>MDAALRVVRYIKGSPGLGIFLKMSPISHLTAYCNSDWAACPNTRKSITGYVIKLGESLLSWKSKKQQAISRSSAEVEYMSLAVVAADITWLVGLLKELNVDLQQLVDL</sequence>
<dbReference type="PANTHER" id="PTHR11439:SF466">
    <property type="entry name" value="CCHC-TYPE DOMAIN-CONTAINING PROTEIN"/>
    <property type="match status" value="1"/>
</dbReference>
<protein>
    <submittedName>
        <fullName evidence="1">Uncharacterized mitochondrial protein AtMg00810-like</fullName>
    </submittedName>
</protein>
<reference evidence="1" key="1">
    <citation type="submission" date="2025-08" db="UniProtKB">
        <authorList>
            <consortium name="RefSeq"/>
        </authorList>
    </citation>
    <scope>IDENTIFICATION</scope>
</reference>
<dbReference type="PANTHER" id="PTHR11439">
    <property type="entry name" value="GAG-POL-RELATED RETROTRANSPOSON"/>
    <property type="match status" value="1"/>
</dbReference>
<dbReference type="STRING" id="4097.A0A1S3YMH3"/>
<dbReference type="AlphaFoldDB" id="A0A1S3YMH3"/>
<dbReference type="PaxDb" id="4097-A0A1S3YMH3"/>
<evidence type="ECO:0000313" key="1">
    <source>
        <dbReference type="RefSeq" id="XP_016453135.1"/>
    </source>
</evidence>
<dbReference type="OrthoDB" id="1731766at2759"/>
<proteinExistence type="predicted"/>
<organism evidence="1">
    <name type="scientific">Nicotiana tabacum</name>
    <name type="common">Common tobacco</name>
    <dbReference type="NCBI Taxonomy" id="4097"/>
    <lineage>
        <taxon>Eukaryota</taxon>
        <taxon>Viridiplantae</taxon>
        <taxon>Streptophyta</taxon>
        <taxon>Embryophyta</taxon>
        <taxon>Tracheophyta</taxon>
        <taxon>Spermatophyta</taxon>
        <taxon>Magnoliopsida</taxon>
        <taxon>eudicotyledons</taxon>
        <taxon>Gunneridae</taxon>
        <taxon>Pentapetalae</taxon>
        <taxon>asterids</taxon>
        <taxon>lamiids</taxon>
        <taxon>Solanales</taxon>
        <taxon>Solanaceae</taxon>
        <taxon>Nicotianoideae</taxon>
        <taxon>Nicotianeae</taxon>
        <taxon>Nicotiana</taxon>
    </lineage>
</organism>
<gene>
    <name evidence="1" type="primary">LOC107777594</name>
</gene>
<name>A0A1S3YMH3_TOBAC</name>
<dbReference type="CDD" id="cd09272">
    <property type="entry name" value="RNase_HI_RT_Ty1"/>
    <property type="match status" value="1"/>
</dbReference>